<feature type="transmembrane region" description="Helical" evidence="5">
    <location>
        <begin position="180"/>
        <end position="203"/>
    </location>
</feature>
<dbReference type="PROSITE" id="PS50929">
    <property type="entry name" value="ABC_TM1F"/>
    <property type="match status" value="1"/>
</dbReference>
<dbReference type="InterPro" id="IPR036640">
    <property type="entry name" value="ABC1_TM_sf"/>
</dbReference>
<dbReference type="Pfam" id="PF00664">
    <property type="entry name" value="ABC_membrane"/>
    <property type="match status" value="1"/>
</dbReference>
<dbReference type="SUPFAM" id="SSF52540">
    <property type="entry name" value="P-loop containing nucleoside triphosphate hydrolases"/>
    <property type="match status" value="1"/>
</dbReference>
<name>A0ABU0L7X5_9BACL</name>
<dbReference type="InterPro" id="IPR027417">
    <property type="entry name" value="P-loop_NTPase"/>
</dbReference>
<keyword evidence="2 5" id="KW-0812">Transmembrane</keyword>
<dbReference type="InterPro" id="IPR011527">
    <property type="entry name" value="ABC1_TM_dom"/>
</dbReference>
<feature type="transmembrane region" description="Helical" evidence="5">
    <location>
        <begin position="44"/>
        <end position="64"/>
    </location>
</feature>
<dbReference type="InterPro" id="IPR003439">
    <property type="entry name" value="ABC_transporter-like_ATP-bd"/>
</dbReference>
<gene>
    <name evidence="7" type="ORF">QOZ95_005588</name>
</gene>
<sequence>MLTSKTVSHLMKLPLKFFVSRGKGELIFTVNSNQYIRALLSTQMISLFIDAVFLILYFLLMLFYSVELTLITVILGFVLVSISIFNTKILIRKNQTQITTITDVQNITGEIVSNISTIKAVGAEEETFNKWAIGFEKQLQLEKEKARIDSVLGNIPSTIQVTYSLIIFVVGILLGREEGLSIGTIVAFNALGASFLSPMLSIANSYLQLSAAKIYINQLLDIIDSKTENRDDCVENIKLQNGDISLNNISFKYDYFSDYVLKEINIDIKSGEKVAVVGESGSGKSTLLMLIAGLYEPTKGIIKVGNQHINNQNVNKRFYRKQLGIVLQESMLFNHAC</sequence>
<dbReference type="PANTHER" id="PTHR24221:SF654">
    <property type="entry name" value="ATP-BINDING CASSETTE SUB-FAMILY B MEMBER 6"/>
    <property type="match status" value="1"/>
</dbReference>
<reference evidence="7 8" key="1">
    <citation type="submission" date="2023-07" db="EMBL/GenBank/DDBJ databases">
        <title>Genomic Encyclopedia of Type Strains, Phase IV (KMG-IV): sequencing the most valuable type-strain genomes for metagenomic binning, comparative biology and taxonomic classification.</title>
        <authorList>
            <person name="Goeker M."/>
        </authorList>
    </citation>
    <scope>NUCLEOTIDE SEQUENCE [LARGE SCALE GENOMIC DNA]</scope>
    <source>
        <strain evidence="7 8">DSM 14914</strain>
    </source>
</reference>
<evidence type="ECO:0000256" key="2">
    <source>
        <dbReference type="ARBA" id="ARBA00022692"/>
    </source>
</evidence>
<feature type="domain" description="ABC transmembrane type-1" evidence="6">
    <location>
        <begin position="1"/>
        <end position="211"/>
    </location>
</feature>
<dbReference type="InterPro" id="IPR039421">
    <property type="entry name" value="Type_1_exporter"/>
</dbReference>
<evidence type="ECO:0000313" key="7">
    <source>
        <dbReference type="EMBL" id="MDQ0497347.1"/>
    </source>
</evidence>
<dbReference type="SUPFAM" id="SSF90123">
    <property type="entry name" value="ABC transporter transmembrane region"/>
    <property type="match status" value="1"/>
</dbReference>
<dbReference type="PANTHER" id="PTHR24221">
    <property type="entry name" value="ATP-BINDING CASSETTE SUB-FAMILY B"/>
    <property type="match status" value="1"/>
</dbReference>
<keyword evidence="8" id="KW-1185">Reference proteome</keyword>
<accession>A0ABU0L7X5</accession>
<dbReference type="Proteomes" id="UP001242811">
    <property type="component" value="Unassembled WGS sequence"/>
</dbReference>
<dbReference type="EMBL" id="JAUSWA010000072">
    <property type="protein sequence ID" value="MDQ0497347.1"/>
    <property type="molecule type" value="Genomic_DNA"/>
</dbReference>
<keyword evidence="4 5" id="KW-0472">Membrane</keyword>
<organism evidence="7 8">
    <name type="scientific">Paenibacillus brasilensis</name>
    <dbReference type="NCBI Taxonomy" id="128574"/>
    <lineage>
        <taxon>Bacteria</taxon>
        <taxon>Bacillati</taxon>
        <taxon>Bacillota</taxon>
        <taxon>Bacilli</taxon>
        <taxon>Bacillales</taxon>
        <taxon>Paenibacillaceae</taxon>
        <taxon>Paenibacillus</taxon>
    </lineage>
</organism>
<evidence type="ECO:0000313" key="8">
    <source>
        <dbReference type="Proteomes" id="UP001242811"/>
    </source>
</evidence>
<comment type="subcellular location">
    <subcellularLocation>
        <location evidence="1">Cell membrane</location>
        <topology evidence="1">Multi-pass membrane protein</topology>
    </subcellularLocation>
</comment>
<protein>
    <submittedName>
        <fullName evidence="7">ABC-type bacteriocin/lantibiotic exporter with double-glycine peptidase domain</fullName>
    </submittedName>
</protein>
<dbReference type="Pfam" id="PF00005">
    <property type="entry name" value="ABC_tran"/>
    <property type="match status" value="1"/>
</dbReference>
<evidence type="ECO:0000256" key="5">
    <source>
        <dbReference type="SAM" id="Phobius"/>
    </source>
</evidence>
<feature type="transmembrane region" description="Helical" evidence="5">
    <location>
        <begin position="70"/>
        <end position="91"/>
    </location>
</feature>
<evidence type="ECO:0000256" key="3">
    <source>
        <dbReference type="ARBA" id="ARBA00022989"/>
    </source>
</evidence>
<evidence type="ECO:0000259" key="6">
    <source>
        <dbReference type="PROSITE" id="PS50929"/>
    </source>
</evidence>
<comment type="caution">
    <text evidence="7">The sequence shown here is derived from an EMBL/GenBank/DDBJ whole genome shotgun (WGS) entry which is preliminary data.</text>
</comment>
<evidence type="ECO:0000256" key="4">
    <source>
        <dbReference type="ARBA" id="ARBA00023136"/>
    </source>
</evidence>
<keyword evidence="3 5" id="KW-1133">Transmembrane helix</keyword>
<feature type="transmembrane region" description="Helical" evidence="5">
    <location>
        <begin position="151"/>
        <end position="174"/>
    </location>
</feature>
<dbReference type="Gene3D" id="1.20.1560.10">
    <property type="entry name" value="ABC transporter type 1, transmembrane domain"/>
    <property type="match status" value="1"/>
</dbReference>
<evidence type="ECO:0000256" key="1">
    <source>
        <dbReference type="ARBA" id="ARBA00004651"/>
    </source>
</evidence>
<proteinExistence type="predicted"/>
<dbReference type="Gene3D" id="3.40.50.300">
    <property type="entry name" value="P-loop containing nucleotide triphosphate hydrolases"/>
    <property type="match status" value="1"/>
</dbReference>